<feature type="signal peptide" evidence="1">
    <location>
        <begin position="1"/>
        <end position="30"/>
    </location>
</feature>
<dbReference type="InterPro" id="IPR050546">
    <property type="entry name" value="Glycosyl_Hydrlase_16"/>
</dbReference>
<dbReference type="InterPro" id="IPR000757">
    <property type="entry name" value="Beta-glucanase-like"/>
</dbReference>
<keyword evidence="1" id="KW-0732">Signal</keyword>
<feature type="chain" id="PRO_5046105273" description="GH16 domain-containing protein" evidence="1">
    <location>
        <begin position="31"/>
        <end position="411"/>
    </location>
</feature>
<dbReference type="EMBL" id="BAAFGZ010000002">
    <property type="protein sequence ID" value="GAB0131655.1"/>
    <property type="molecule type" value="Genomic_DNA"/>
</dbReference>
<organism evidence="3 4">
    <name type="scientific">Epichloe bromicola</name>
    <dbReference type="NCBI Taxonomy" id="79588"/>
    <lineage>
        <taxon>Eukaryota</taxon>
        <taxon>Fungi</taxon>
        <taxon>Dikarya</taxon>
        <taxon>Ascomycota</taxon>
        <taxon>Pezizomycotina</taxon>
        <taxon>Sordariomycetes</taxon>
        <taxon>Hypocreomycetidae</taxon>
        <taxon>Hypocreales</taxon>
        <taxon>Clavicipitaceae</taxon>
        <taxon>Epichloe</taxon>
    </lineage>
</organism>
<comment type="caution">
    <text evidence="3">The sequence shown here is derived from an EMBL/GenBank/DDBJ whole genome shotgun (WGS) entry which is preliminary data.</text>
</comment>
<sequence>MTSKSIRRSILRAAAAAFTASLLLSSTTSAQTWSKCNPLQSTQCPPNTALGMTVNVDFRRGPVNSFAASGSPSYNQDGVSFSVARAGDAPQLQSLFSIMFGRVEMTVKAAPGAGIVSSLVLESDDLDEIDIEWLGSNPDEMQSNYFGKGQTTTYNRGQFHAVPGTQARWIKYAVDWTKDRIVWMADGKVVRELRASDADKDRFPQTPMQVKFGSWAGGDPSTNAPGTVQWARGPTDYSEGPFSMMVQAVLIADYSTGRQYRYRDTSGSWESVEAVGGAVNGNGNGNGNANGNANGDATAAATPAVTPGLVSVPVPVGGIAKDGSPATATQTGWPWVAGANPGGSSSSGGGGSIPDGWYMTPNGKIMRSPSSSAPAAAAALGQSASTTALVVLVPLALTRGVLALFRRIMVE</sequence>
<proteinExistence type="predicted"/>
<name>A0ABQ0CDY5_9HYPO</name>
<gene>
    <name evidence="3" type="primary">g117</name>
    <name evidence="3" type="ORF">EsDP_00000117</name>
</gene>
<evidence type="ECO:0000313" key="3">
    <source>
        <dbReference type="EMBL" id="GAB0131655.1"/>
    </source>
</evidence>
<accession>A0ABQ0CDY5</accession>
<dbReference type="PROSITE" id="PS51762">
    <property type="entry name" value="GH16_2"/>
    <property type="match status" value="1"/>
</dbReference>
<keyword evidence="4" id="KW-1185">Reference proteome</keyword>
<evidence type="ECO:0000256" key="1">
    <source>
        <dbReference type="SAM" id="SignalP"/>
    </source>
</evidence>
<dbReference type="CDD" id="cd02183">
    <property type="entry name" value="GH16_fungal_CRH1_transglycosylase"/>
    <property type="match status" value="1"/>
</dbReference>
<protein>
    <recommendedName>
        <fullName evidence="2">GH16 domain-containing protein</fullName>
    </recommendedName>
</protein>
<dbReference type="Gene3D" id="2.60.120.200">
    <property type="match status" value="1"/>
</dbReference>
<reference evidence="4" key="1">
    <citation type="submission" date="2024-06" db="EMBL/GenBank/DDBJ databases">
        <title>Draft Genome Sequences of Epichloe bromicola Strains Isolated from Elymus ciliaris.</title>
        <authorList>
            <consortium name="Epichloe bromicola genome sequencing consortium"/>
            <person name="Miura A."/>
            <person name="Imano S."/>
            <person name="Ashida A."/>
            <person name="Sato I."/>
            <person name="Chiba S."/>
            <person name="Tanaka A."/>
            <person name="Camagna M."/>
            <person name="Takemoto D."/>
        </authorList>
    </citation>
    <scope>NUCLEOTIDE SEQUENCE [LARGE SCALE GENOMIC DNA]</scope>
    <source>
        <strain evidence="4">DP</strain>
    </source>
</reference>
<dbReference type="Pfam" id="PF00722">
    <property type="entry name" value="Glyco_hydro_16"/>
    <property type="match status" value="1"/>
</dbReference>
<evidence type="ECO:0000313" key="4">
    <source>
        <dbReference type="Proteomes" id="UP001562357"/>
    </source>
</evidence>
<feature type="domain" description="GH16" evidence="2">
    <location>
        <begin position="38"/>
        <end position="239"/>
    </location>
</feature>
<dbReference type="SUPFAM" id="SSF49899">
    <property type="entry name" value="Concanavalin A-like lectins/glucanases"/>
    <property type="match status" value="1"/>
</dbReference>
<evidence type="ECO:0000259" key="2">
    <source>
        <dbReference type="PROSITE" id="PS51762"/>
    </source>
</evidence>
<dbReference type="PANTHER" id="PTHR10963:SF68">
    <property type="entry name" value="GLYCOSIDASE CRH1-RELATED"/>
    <property type="match status" value="1"/>
</dbReference>
<dbReference type="InterPro" id="IPR013320">
    <property type="entry name" value="ConA-like_dom_sf"/>
</dbReference>
<dbReference type="PANTHER" id="PTHR10963">
    <property type="entry name" value="GLYCOSYL HYDROLASE-RELATED"/>
    <property type="match status" value="1"/>
</dbReference>
<dbReference type="Proteomes" id="UP001562357">
    <property type="component" value="Unassembled WGS sequence"/>
</dbReference>